<comment type="subcellular location">
    <subcellularLocation>
        <location evidence="1 7">Cell membrane</location>
        <topology evidence="1 7">Multi-pass membrane protein</topology>
    </subcellularLocation>
</comment>
<keyword evidence="4 7" id="KW-0812">Transmembrane</keyword>
<evidence type="ECO:0000313" key="10">
    <source>
        <dbReference type="Proteomes" id="UP001652445"/>
    </source>
</evidence>
<keyword evidence="5 7" id="KW-1133">Transmembrane helix</keyword>
<evidence type="ECO:0000256" key="6">
    <source>
        <dbReference type="ARBA" id="ARBA00023136"/>
    </source>
</evidence>
<gene>
    <name evidence="9" type="ORF">OB236_28370</name>
</gene>
<dbReference type="Gene3D" id="1.10.3720.10">
    <property type="entry name" value="MetI-like"/>
    <property type="match status" value="1"/>
</dbReference>
<feature type="transmembrane region" description="Helical" evidence="7">
    <location>
        <begin position="49"/>
        <end position="67"/>
    </location>
</feature>
<feature type="transmembrane region" description="Helical" evidence="7">
    <location>
        <begin position="183"/>
        <end position="205"/>
    </location>
</feature>
<evidence type="ECO:0000313" key="9">
    <source>
        <dbReference type="EMBL" id="MCU6796043.1"/>
    </source>
</evidence>
<evidence type="ECO:0000256" key="4">
    <source>
        <dbReference type="ARBA" id="ARBA00022692"/>
    </source>
</evidence>
<sequence>MVQDRTFGSRLFVAMNYTIISLFALVTIIPFIHVTAASFTTAEELRQHSFVLFPTVFSLDAYTYILTTDTITRSMGATVFITLAGTLVNIAMTTLMAYPLARRTLIGRNRIMLMVLFTMLFQGGMIPTFLMVKQLGLLNSYWAVILPGAISAFNLIVMKNFFQQLPDGLEESAKMDGANDLIILLRIVIPLSMPAIATFSLFYAVGHWNSFLTPVLYLNNPEKWPIQVLLRQIVILSQGGFGDAAEMGTDFVPLPEQTLKSAVIVFSNLPILLVYPFLQKHFAKGVLLGSVKG</sequence>
<evidence type="ECO:0000256" key="5">
    <source>
        <dbReference type="ARBA" id="ARBA00022989"/>
    </source>
</evidence>
<dbReference type="InterPro" id="IPR035906">
    <property type="entry name" value="MetI-like_sf"/>
</dbReference>
<keyword evidence="10" id="KW-1185">Reference proteome</keyword>
<feature type="domain" description="ABC transmembrane type-1" evidence="8">
    <location>
        <begin position="75"/>
        <end position="275"/>
    </location>
</feature>
<dbReference type="CDD" id="cd06261">
    <property type="entry name" value="TM_PBP2"/>
    <property type="match status" value="1"/>
</dbReference>
<keyword evidence="6 7" id="KW-0472">Membrane</keyword>
<feature type="transmembrane region" description="Helical" evidence="7">
    <location>
        <begin position="141"/>
        <end position="162"/>
    </location>
</feature>
<organism evidence="9 10">
    <name type="scientific">Paenibacillus baimaensis</name>
    <dbReference type="NCBI Taxonomy" id="2982185"/>
    <lineage>
        <taxon>Bacteria</taxon>
        <taxon>Bacillati</taxon>
        <taxon>Bacillota</taxon>
        <taxon>Bacilli</taxon>
        <taxon>Bacillales</taxon>
        <taxon>Paenibacillaceae</taxon>
        <taxon>Paenibacillus</taxon>
    </lineage>
</organism>
<feature type="transmembrane region" description="Helical" evidence="7">
    <location>
        <begin position="113"/>
        <end position="135"/>
    </location>
</feature>
<dbReference type="InterPro" id="IPR000515">
    <property type="entry name" value="MetI-like"/>
</dbReference>
<evidence type="ECO:0000256" key="3">
    <source>
        <dbReference type="ARBA" id="ARBA00022475"/>
    </source>
</evidence>
<feature type="transmembrane region" description="Helical" evidence="7">
    <location>
        <begin position="79"/>
        <end position="101"/>
    </location>
</feature>
<name>A0ABT2UN19_9BACL</name>
<proteinExistence type="inferred from homology"/>
<reference evidence="9 10" key="1">
    <citation type="submission" date="2022-09" db="EMBL/GenBank/DDBJ databases">
        <authorList>
            <person name="Han X.L."/>
            <person name="Wang Q."/>
            <person name="Lu T."/>
        </authorList>
    </citation>
    <scope>NUCLEOTIDE SEQUENCE [LARGE SCALE GENOMIC DNA]</scope>
    <source>
        <strain evidence="9 10">WQ 127069</strain>
    </source>
</reference>
<dbReference type="PANTHER" id="PTHR43744">
    <property type="entry name" value="ABC TRANSPORTER PERMEASE PROTEIN MG189-RELATED-RELATED"/>
    <property type="match status" value="1"/>
</dbReference>
<dbReference type="SUPFAM" id="SSF161098">
    <property type="entry name" value="MetI-like"/>
    <property type="match status" value="1"/>
</dbReference>
<accession>A0ABT2UN19</accession>
<feature type="transmembrane region" description="Helical" evidence="7">
    <location>
        <begin position="12"/>
        <end position="37"/>
    </location>
</feature>
<dbReference type="EMBL" id="JAOQIO010000097">
    <property type="protein sequence ID" value="MCU6796043.1"/>
    <property type="molecule type" value="Genomic_DNA"/>
</dbReference>
<protein>
    <submittedName>
        <fullName evidence="9">Carbohydrate ABC transporter permease</fullName>
    </submittedName>
</protein>
<dbReference type="PROSITE" id="PS50928">
    <property type="entry name" value="ABC_TM1"/>
    <property type="match status" value="1"/>
</dbReference>
<evidence type="ECO:0000259" key="8">
    <source>
        <dbReference type="PROSITE" id="PS50928"/>
    </source>
</evidence>
<dbReference type="RefSeq" id="WP_076237873.1">
    <property type="nucleotide sequence ID" value="NZ_JAOQIO010000097.1"/>
</dbReference>
<dbReference type="Pfam" id="PF00528">
    <property type="entry name" value="BPD_transp_1"/>
    <property type="match status" value="1"/>
</dbReference>
<keyword evidence="2 7" id="KW-0813">Transport</keyword>
<dbReference type="PANTHER" id="PTHR43744:SF9">
    <property type="entry name" value="POLYGALACTURONAN_RHAMNOGALACTURONAN TRANSPORT SYSTEM PERMEASE PROTEIN YTCP"/>
    <property type="match status" value="1"/>
</dbReference>
<keyword evidence="3" id="KW-1003">Cell membrane</keyword>
<comment type="similarity">
    <text evidence="7">Belongs to the binding-protein-dependent transport system permease family.</text>
</comment>
<evidence type="ECO:0000256" key="7">
    <source>
        <dbReference type="RuleBase" id="RU363032"/>
    </source>
</evidence>
<dbReference type="Proteomes" id="UP001652445">
    <property type="component" value="Unassembled WGS sequence"/>
</dbReference>
<comment type="caution">
    <text evidence="9">The sequence shown here is derived from an EMBL/GenBank/DDBJ whole genome shotgun (WGS) entry which is preliminary data.</text>
</comment>
<evidence type="ECO:0000256" key="2">
    <source>
        <dbReference type="ARBA" id="ARBA00022448"/>
    </source>
</evidence>
<evidence type="ECO:0000256" key="1">
    <source>
        <dbReference type="ARBA" id="ARBA00004651"/>
    </source>
</evidence>